<evidence type="ECO:0000256" key="2">
    <source>
        <dbReference type="RuleBase" id="RU004429"/>
    </source>
</evidence>
<accession>C6BS81</accession>
<dbReference type="Pfam" id="PF00499">
    <property type="entry name" value="Oxidored_q3"/>
    <property type="match status" value="1"/>
</dbReference>
<evidence type="ECO:0000256" key="1">
    <source>
        <dbReference type="ARBA" id="ARBA00005698"/>
    </source>
</evidence>
<dbReference type="HOGENOM" id="CLU_085957_2_1_7"/>
<dbReference type="InterPro" id="IPR001457">
    <property type="entry name" value="NADH_UbQ/plastoQ_OxRdtase_su6"/>
</dbReference>
<comment type="similarity">
    <text evidence="1 2">Belongs to the complex I subunit 6 family.</text>
</comment>
<feature type="transmembrane region" description="Helical" evidence="2">
    <location>
        <begin position="97"/>
        <end position="115"/>
    </location>
</feature>
<comment type="caution">
    <text evidence="2">Lacks conserved residue(s) required for the propagation of feature annotation.</text>
</comment>
<sequence length="174" mass="18439">MMETLAKIAFVVYTLLILGGGCIAVGAHSLVRAMVGLISSLLGVAGMYMLMAAPFMAFMQILIYVGAVCVLIFFAIMLTQADDHGVEAGSRRPGKSALAALTFIAPVFVIGFILIKFQPVSIHIPVEVPLIEIGKGLLEDYPVAFELISVVLLAAMAGAVLLAFEQKGKKGRKV</sequence>
<keyword evidence="2" id="KW-0520">NAD</keyword>
<keyword evidence="2" id="KW-0812">Transmembrane</keyword>
<proteinExistence type="inferred from homology"/>
<protein>
    <recommendedName>
        <fullName evidence="2">NADH-quinone oxidoreductase subunit J</fullName>
        <ecNumber evidence="2">7.1.1.-</ecNumber>
    </recommendedName>
</protein>
<name>C6BS81_MARSD</name>
<dbReference type="RefSeq" id="WP_015851375.1">
    <property type="nucleotide sequence ID" value="NC_012881.1"/>
</dbReference>
<keyword evidence="4" id="KW-1185">Reference proteome</keyword>
<comment type="subcellular location">
    <subcellularLocation>
        <location evidence="2">Cell membrane</location>
        <topology evidence="2">Multi-pass membrane protein</topology>
    </subcellularLocation>
</comment>
<feature type="transmembrane region" description="Helical" evidence="2">
    <location>
        <begin position="143"/>
        <end position="164"/>
    </location>
</feature>
<gene>
    <name evidence="3" type="ordered locus">Desal_1495</name>
</gene>
<dbReference type="Proteomes" id="UP000002601">
    <property type="component" value="Chromosome"/>
</dbReference>
<evidence type="ECO:0000313" key="4">
    <source>
        <dbReference type="Proteomes" id="UP000002601"/>
    </source>
</evidence>
<feature type="transmembrane region" description="Helical" evidence="2">
    <location>
        <begin position="57"/>
        <end position="76"/>
    </location>
</feature>
<dbReference type="InterPro" id="IPR042106">
    <property type="entry name" value="Nuo/plastoQ_OxRdtase_6_NuoJ"/>
</dbReference>
<dbReference type="Gene3D" id="1.20.120.1200">
    <property type="entry name" value="NADH-ubiquinone/plastoquinone oxidoreductase chain 6, subunit NuoJ"/>
    <property type="match status" value="1"/>
</dbReference>
<dbReference type="AlphaFoldDB" id="C6BS81"/>
<feature type="transmembrane region" description="Helical" evidence="2">
    <location>
        <begin position="6"/>
        <end position="26"/>
    </location>
</feature>
<dbReference type="STRING" id="526222.Desal_1495"/>
<comment type="function">
    <text evidence="2">NDH-1 shuttles electrons from NADH, via FMN and iron-sulfur (Fe-S) centers, to quinones in the respiratory chain. Couples the redox reaction to proton translocation (for every two electrons transferred, four hydrogen ions are translocated across the cytoplasmic membrane), and thus conserves the redox energy in a proton gradient.</text>
</comment>
<comment type="catalytic activity">
    <reaction evidence="2">
        <text>a quinone + NADH + 5 H(+)(in) = a quinol + NAD(+) + 4 H(+)(out)</text>
        <dbReference type="Rhea" id="RHEA:57888"/>
        <dbReference type="ChEBI" id="CHEBI:15378"/>
        <dbReference type="ChEBI" id="CHEBI:24646"/>
        <dbReference type="ChEBI" id="CHEBI:57540"/>
        <dbReference type="ChEBI" id="CHEBI:57945"/>
        <dbReference type="ChEBI" id="CHEBI:132124"/>
    </reaction>
</comment>
<dbReference type="eggNOG" id="COG0839">
    <property type="taxonomic scope" value="Bacteria"/>
</dbReference>
<dbReference type="GO" id="GO:0005886">
    <property type="term" value="C:plasma membrane"/>
    <property type="evidence" value="ECO:0007669"/>
    <property type="project" value="UniProtKB-SubCell"/>
</dbReference>
<dbReference type="EC" id="7.1.1.-" evidence="2"/>
<dbReference type="PANTHER" id="PTHR33269">
    <property type="entry name" value="NADH-UBIQUINONE OXIDOREDUCTASE CHAIN 6"/>
    <property type="match status" value="1"/>
</dbReference>
<keyword evidence="2" id="KW-0874">Quinone</keyword>
<keyword evidence="2" id="KW-0472">Membrane</keyword>
<dbReference type="GO" id="GO:0008137">
    <property type="term" value="F:NADH dehydrogenase (ubiquinone) activity"/>
    <property type="evidence" value="ECO:0007669"/>
    <property type="project" value="UniProtKB-UniRule"/>
</dbReference>
<reference evidence="3 4" key="1">
    <citation type="submission" date="2009-06" db="EMBL/GenBank/DDBJ databases">
        <title>Complete sequence of Desulfovibrio salexigens DSM 2638.</title>
        <authorList>
            <consortium name="US DOE Joint Genome Institute"/>
            <person name="Lucas S."/>
            <person name="Copeland A."/>
            <person name="Lapidus A."/>
            <person name="Glavina del Rio T."/>
            <person name="Tice H."/>
            <person name="Bruce D."/>
            <person name="Goodwin L."/>
            <person name="Pitluck S."/>
            <person name="Munk A.C."/>
            <person name="Brettin T."/>
            <person name="Detter J.C."/>
            <person name="Han C."/>
            <person name="Tapia R."/>
            <person name="Larimer F."/>
            <person name="Land M."/>
            <person name="Hauser L."/>
            <person name="Kyrpides N."/>
            <person name="Anderson I."/>
            <person name="Wall J.D."/>
            <person name="Arkin A.P."/>
            <person name="Dehal P."/>
            <person name="Chivian D."/>
            <person name="Giles B."/>
            <person name="Hazen T.C."/>
        </authorList>
    </citation>
    <scope>NUCLEOTIDE SEQUENCE [LARGE SCALE GENOMIC DNA]</scope>
    <source>
        <strain evidence="4">ATCC 14822 / DSM 2638 / NCIMB 8403 / VKM B-1763</strain>
    </source>
</reference>
<dbReference type="EMBL" id="CP001649">
    <property type="protein sequence ID" value="ACS79557.1"/>
    <property type="molecule type" value="Genomic_DNA"/>
</dbReference>
<dbReference type="KEGG" id="dsa:Desal_1495"/>
<keyword evidence="2" id="KW-1003">Cell membrane</keyword>
<evidence type="ECO:0000313" key="3">
    <source>
        <dbReference type="EMBL" id="ACS79557.1"/>
    </source>
</evidence>
<dbReference type="GO" id="GO:0048038">
    <property type="term" value="F:quinone binding"/>
    <property type="evidence" value="ECO:0007669"/>
    <property type="project" value="UniProtKB-UniRule"/>
</dbReference>
<dbReference type="PANTHER" id="PTHR33269:SF17">
    <property type="entry name" value="NADH-UBIQUINONE OXIDOREDUCTASE CHAIN 6"/>
    <property type="match status" value="1"/>
</dbReference>
<keyword evidence="2" id="KW-1133">Transmembrane helix</keyword>
<dbReference type="PROSITE" id="PS51257">
    <property type="entry name" value="PROKAR_LIPOPROTEIN"/>
    <property type="match status" value="1"/>
</dbReference>
<keyword evidence="3" id="KW-0830">Ubiquinone</keyword>
<organism evidence="3 4">
    <name type="scientific">Maridesulfovibrio salexigens (strain ATCC 14822 / DSM 2638 / NCIMB 8403 / VKM B-1763)</name>
    <name type="common">Desulfovibrio salexigens</name>
    <dbReference type="NCBI Taxonomy" id="526222"/>
    <lineage>
        <taxon>Bacteria</taxon>
        <taxon>Pseudomonadati</taxon>
        <taxon>Thermodesulfobacteriota</taxon>
        <taxon>Desulfovibrionia</taxon>
        <taxon>Desulfovibrionales</taxon>
        <taxon>Desulfovibrionaceae</taxon>
        <taxon>Maridesulfovibrio</taxon>
    </lineage>
</organism>